<feature type="transmembrane region" description="Helical" evidence="11">
    <location>
        <begin position="6"/>
        <end position="23"/>
    </location>
</feature>
<name>A0A914DUR5_9BILA</name>
<keyword evidence="6 11" id="KW-1133">Transmembrane helix</keyword>
<dbReference type="PANTHER" id="PTHR13906:SF16">
    <property type="entry name" value="LYSOPHOSPHOLIPID ACYLTRANSFERASE 7"/>
    <property type="match status" value="1"/>
</dbReference>
<dbReference type="GO" id="GO:0030258">
    <property type="term" value="P:lipid modification"/>
    <property type="evidence" value="ECO:0007669"/>
    <property type="project" value="TreeGrafter"/>
</dbReference>
<evidence type="ECO:0000313" key="12">
    <source>
        <dbReference type="Proteomes" id="UP000887540"/>
    </source>
</evidence>
<evidence type="ECO:0000256" key="1">
    <source>
        <dbReference type="ARBA" id="ARBA00004141"/>
    </source>
</evidence>
<evidence type="ECO:0000256" key="2">
    <source>
        <dbReference type="ARBA" id="ARBA00005074"/>
    </source>
</evidence>
<evidence type="ECO:0000256" key="3">
    <source>
        <dbReference type="ARBA" id="ARBA00010323"/>
    </source>
</evidence>
<dbReference type="GO" id="GO:0044233">
    <property type="term" value="C:mitochondria-associated endoplasmic reticulum membrane contact site"/>
    <property type="evidence" value="ECO:0007669"/>
    <property type="project" value="TreeGrafter"/>
</dbReference>
<reference evidence="13" key="1">
    <citation type="submission" date="2022-11" db="UniProtKB">
        <authorList>
            <consortium name="WormBaseParasite"/>
        </authorList>
    </citation>
    <scope>IDENTIFICATION</scope>
</reference>
<evidence type="ECO:0000313" key="13">
    <source>
        <dbReference type="WBParaSite" id="ACRNAN_scaffold3881.g17684.t1"/>
    </source>
</evidence>
<dbReference type="InterPro" id="IPR004299">
    <property type="entry name" value="MBOAT_fam"/>
</dbReference>
<evidence type="ECO:0000256" key="8">
    <source>
        <dbReference type="ARBA" id="ARBA00023315"/>
    </source>
</evidence>
<evidence type="ECO:0000256" key="11">
    <source>
        <dbReference type="SAM" id="Phobius"/>
    </source>
</evidence>
<comment type="pathway">
    <text evidence="2">Lipid metabolism; phospholipid metabolism.</text>
</comment>
<dbReference type="GO" id="GO:0071617">
    <property type="term" value="F:lysophospholipid acyltransferase activity"/>
    <property type="evidence" value="ECO:0007669"/>
    <property type="project" value="TreeGrafter"/>
</dbReference>
<organism evidence="12 13">
    <name type="scientific">Acrobeloides nanus</name>
    <dbReference type="NCBI Taxonomy" id="290746"/>
    <lineage>
        <taxon>Eukaryota</taxon>
        <taxon>Metazoa</taxon>
        <taxon>Ecdysozoa</taxon>
        <taxon>Nematoda</taxon>
        <taxon>Chromadorea</taxon>
        <taxon>Rhabditida</taxon>
        <taxon>Tylenchina</taxon>
        <taxon>Cephalobomorpha</taxon>
        <taxon>Cephaloboidea</taxon>
        <taxon>Cephalobidae</taxon>
        <taxon>Acrobeloides</taxon>
    </lineage>
</organism>
<accession>A0A914DUR5</accession>
<keyword evidence="5 11" id="KW-0812">Transmembrane</keyword>
<feature type="transmembrane region" description="Helical" evidence="11">
    <location>
        <begin position="152"/>
        <end position="169"/>
    </location>
</feature>
<dbReference type="GO" id="GO:0006661">
    <property type="term" value="P:phosphatidylinositol biosynthetic process"/>
    <property type="evidence" value="ECO:0007669"/>
    <property type="project" value="TreeGrafter"/>
</dbReference>
<dbReference type="InterPro" id="IPR049941">
    <property type="entry name" value="LPLAT_7/PORCN-like"/>
</dbReference>
<dbReference type="PANTHER" id="PTHR13906">
    <property type="entry name" value="PORCUPINE"/>
    <property type="match status" value="1"/>
</dbReference>
<dbReference type="Pfam" id="PF03062">
    <property type="entry name" value="MBOAT"/>
    <property type="match status" value="1"/>
</dbReference>
<dbReference type="WBParaSite" id="ACRNAN_scaffold3881.g17684.t1">
    <property type="protein sequence ID" value="ACRNAN_scaffold3881.g17684.t1"/>
    <property type="gene ID" value="ACRNAN_scaffold3881.g17684"/>
</dbReference>
<feature type="transmembrane region" description="Helical" evidence="11">
    <location>
        <begin position="32"/>
        <end position="51"/>
    </location>
</feature>
<feature type="transmembrane region" description="Helical" evidence="11">
    <location>
        <begin position="382"/>
        <end position="403"/>
    </location>
</feature>
<evidence type="ECO:0000256" key="10">
    <source>
        <dbReference type="ARBA" id="ARBA00093678"/>
    </source>
</evidence>
<proteinExistence type="inferred from homology"/>
<feature type="transmembrane region" description="Helical" evidence="11">
    <location>
        <begin position="181"/>
        <end position="198"/>
    </location>
</feature>
<keyword evidence="8" id="KW-0012">Acyltransferase</keyword>
<evidence type="ECO:0000256" key="7">
    <source>
        <dbReference type="ARBA" id="ARBA00023136"/>
    </source>
</evidence>
<comment type="pathway">
    <text evidence="9">Phospholipid metabolism.</text>
</comment>
<protein>
    <recommendedName>
        <fullName evidence="10">Lysophospholipid acyltransferase 7</fullName>
    </recommendedName>
</protein>
<evidence type="ECO:0000256" key="4">
    <source>
        <dbReference type="ARBA" id="ARBA00022679"/>
    </source>
</evidence>
<dbReference type="GO" id="GO:0016020">
    <property type="term" value="C:membrane"/>
    <property type="evidence" value="ECO:0007669"/>
    <property type="project" value="UniProtKB-SubCell"/>
</dbReference>
<dbReference type="Proteomes" id="UP000887540">
    <property type="component" value="Unplaced"/>
</dbReference>
<evidence type="ECO:0000256" key="9">
    <source>
        <dbReference type="ARBA" id="ARBA00025707"/>
    </source>
</evidence>
<comment type="similarity">
    <text evidence="3">Belongs to the membrane-bound acyltransferase family.</text>
</comment>
<keyword evidence="4" id="KW-0808">Transferase</keyword>
<comment type="subcellular location">
    <subcellularLocation>
        <location evidence="1">Membrane</location>
        <topology evidence="1">Multi-pass membrane protein</topology>
    </subcellularLocation>
</comment>
<keyword evidence="7 11" id="KW-0472">Membrane</keyword>
<keyword evidence="12" id="KW-1185">Reference proteome</keyword>
<evidence type="ECO:0000256" key="6">
    <source>
        <dbReference type="ARBA" id="ARBA00022989"/>
    </source>
</evidence>
<evidence type="ECO:0000256" key="5">
    <source>
        <dbReference type="ARBA" id="ARBA00022692"/>
    </source>
</evidence>
<dbReference type="AlphaFoldDB" id="A0A914DUR5"/>
<sequence>MTRWMVFYSLVIVLLHLVLYRQVRSSSLLGNISFYGTFAYLAILRVIHFAGLPPLKFIANAIQLIMTLRVIGLSYEIVDARNAKKDVVGQQNGDAREKRFILEPNSFEAFTYLYSFTGLFTGPYYTYQTYYDSIHSPNIPNIPVGKMVKEKIWTLSWSLPLLMLLYVLNPVEILKNEQINNYSFITVMVLSALAFVYLRMRIYSAWMIAESICICSGIGLYPKDCKPEPGHGPRDIDKYKALANKENIVYSAEAIDNLDIPHVEASDGFRSGMRAWNRTVQFWLANFVYKRSNKAIRMPYTMFVSAFWHGIHPGYFLSFLTIPLCTAAEDILFKVVTADEKGKRPMWFQFIWGFIRMRGFEQMACGFLLLTWTDTIRLWSNVYWWLHITMALVILLGKAYLMFGHKKKKE</sequence>